<dbReference type="AlphaFoldDB" id="A0A015JSS7"/>
<sequence>MFDFFTKVKKMTGLEDTNGINDTPNMQSLGNAMSKAVREFAQCSLLENENDFVSQKISEIREQSENFQEYARESINQSDKLSKYAEEVVVFAVACSDPSFTKEELLDFLKLTLEDAKKNKTKTEELKANISNVMARLVNVQNECVQYSNDIQTNARAMNSNVVNELENREFEQRLFRTAYKFGTGAAILGTTASIIAAPLTGGASLAIPIIESIVEGGLIMAGATGAIALGSRYAYNNRNNEINALNRRLIIERDELITQICSLNGNLSSIIHDSCDILNFWDEQITTLNDLIVKLERFDNNDGERPSRLVTLTIQKKWNNVSRECKDYNRTMRAALQVTNMVTSD</sequence>
<organism evidence="3 4">
    <name type="scientific">Rhizophagus irregularis (strain DAOM 197198w)</name>
    <name type="common">Glomus intraradices</name>
    <dbReference type="NCBI Taxonomy" id="1432141"/>
    <lineage>
        <taxon>Eukaryota</taxon>
        <taxon>Fungi</taxon>
        <taxon>Fungi incertae sedis</taxon>
        <taxon>Mucoromycota</taxon>
        <taxon>Glomeromycotina</taxon>
        <taxon>Glomeromycetes</taxon>
        <taxon>Glomerales</taxon>
        <taxon>Glomeraceae</taxon>
        <taxon>Rhizophagus</taxon>
    </lineage>
</organism>
<dbReference type="Gene3D" id="1.20.1170.10">
    <property type="match status" value="1"/>
</dbReference>
<dbReference type="HOGENOM" id="CLU_804462_0_0_1"/>
<evidence type="ECO:0000313" key="3">
    <source>
        <dbReference type="EMBL" id="EXX72617.1"/>
    </source>
</evidence>
<feature type="transmembrane region" description="Helical" evidence="2">
    <location>
        <begin position="206"/>
        <end position="230"/>
    </location>
</feature>
<feature type="coiled-coil region" evidence="1">
    <location>
        <begin position="106"/>
        <end position="143"/>
    </location>
</feature>
<keyword evidence="1" id="KW-0175">Coiled coil</keyword>
<feature type="transmembrane region" description="Helical" evidence="2">
    <location>
        <begin position="179"/>
        <end position="200"/>
    </location>
</feature>
<proteinExistence type="predicted"/>
<keyword evidence="4" id="KW-1185">Reference proteome</keyword>
<accession>A0A015JSS7</accession>
<dbReference type="EMBL" id="JEMT01015190">
    <property type="protein sequence ID" value="EXX72617.1"/>
    <property type="molecule type" value="Genomic_DNA"/>
</dbReference>
<keyword evidence="2" id="KW-0812">Transmembrane</keyword>
<keyword evidence="2" id="KW-1133">Transmembrane helix</keyword>
<evidence type="ECO:0000256" key="1">
    <source>
        <dbReference type="SAM" id="Coils"/>
    </source>
</evidence>
<gene>
    <name evidence="3" type="ORF">RirG_067680</name>
</gene>
<dbReference type="Proteomes" id="UP000022910">
    <property type="component" value="Unassembled WGS sequence"/>
</dbReference>
<name>A0A015JSS7_RHIIW</name>
<dbReference type="OrthoDB" id="2353168at2759"/>
<keyword evidence="2" id="KW-0472">Membrane</keyword>
<dbReference type="SMR" id="A0A015JSS7"/>
<protein>
    <submittedName>
        <fullName evidence="3">Uncharacterized protein</fullName>
    </submittedName>
</protein>
<comment type="caution">
    <text evidence="3">The sequence shown here is derived from an EMBL/GenBank/DDBJ whole genome shotgun (WGS) entry which is preliminary data.</text>
</comment>
<evidence type="ECO:0000313" key="4">
    <source>
        <dbReference type="Proteomes" id="UP000022910"/>
    </source>
</evidence>
<reference evidence="3 4" key="1">
    <citation type="submission" date="2014-02" db="EMBL/GenBank/DDBJ databases">
        <title>Single nucleus genome sequencing reveals high similarity among nuclei of an endomycorrhizal fungus.</title>
        <authorList>
            <person name="Lin K."/>
            <person name="Geurts R."/>
            <person name="Zhang Z."/>
            <person name="Limpens E."/>
            <person name="Saunders D.G."/>
            <person name="Mu D."/>
            <person name="Pang E."/>
            <person name="Cao H."/>
            <person name="Cha H."/>
            <person name="Lin T."/>
            <person name="Zhou Q."/>
            <person name="Shang Y."/>
            <person name="Li Y."/>
            <person name="Ivanov S."/>
            <person name="Sharma T."/>
            <person name="Velzen R.V."/>
            <person name="Ruijter N.D."/>
            <person name="Aanen D.K."/>
            <person name="Win J."/>
            <person name="Kamoun S."/>
            <person name="Bisseling T."/>
            <person name="Huang S."/>
        </authorList>
    </citation>
    <scope>NUCLEOTIDE SEQUENCE [LARGE SCALE GENOMIC DNA]</scope>
    <source>
        <strain evidence="4">DAOM197198w</strain>
    </source>
</reference>
<evidence type="ECO:0000256" key="2">
    <source>
        <dbReference type="SAM" id="Phobius"/>
    </source>
</evidence>